<feature type="compositionally biased region" description="Basic and acidic residues" evidence="5">
    <location>
        <begin position="70"/>
        <end position="103"/>
    </location>
</feature>
<organism evidence="6 7">
    <name type="scientific">Candidula unifasciata</name>
    <dbReference type="NCBI Taxonomy" id="100452"/>
    <lineage>
        <taxon>Eukaryota</taxon>
        <taxon>Metazoa</taxon>
        <taxon>Spiralia</taxon>
        <taxon>Lophotrochozoa</taxon>
        <taxon>Mollusca</taxon>
        <taxon>Gastropoda</taxon>
        <taxon>Heterobranchia</taxon>
        <taxon>Euthyneura</taxon>
        <taxon>Panpulmonata</taxon>
        <taxon>Eupulmonata</taxon>
        <taxon>Stylommatophora</taxon>
        <taxon>Helicina</taxon>
        <taxon>Helicoidea</taxon>
        <taxon>Geomitridae</taxon>
        <taxon>Candidula</taxon>
    </lineage>
</organism>
<gene>
    <name evidence="6" type="ORF">CUNI_LOCUS17656</name>
</gene>
<comment type="subcellular location">
    <subcellularLocation>
        <location evidence="1">Nucleus</location>
    </subcellularLocation>
</comment>
<dbReference type="Pfam" id="PF15323">
    <property type="entry name" value="Ashwin"/>
    <property type="match status" value="1"/>
</dbReference>
<feature type="region of interest" description="Disordered" evidence="5">
    <location>
        <begin position="157"/>
        <end position="180"/>
    </location>
</feature>
<dbReference type="PANTHER" id="PTHR28359:SF1">
    <property type="entry name" value="ASHWIN"/>
    <property type="match status" value="1"/>
</dbReference>
<dbReference type="OrthoDB" id="10071059at2759"/>
<evidence type="ECO:0000313" key="7">
    <source>
        <dbReference type="Proteomes" id="UP000678393"/>
    </source>
</evidence>
<comment type="caution">
    <text evidence="6">The sequence shown here is derived from an EMBL/GenBank/DDBJ whole genome shotgun (WGS) entry which is preliminary data.</text>
</comment>
<sequence>MAESMNQKIPDFIWLYPDLLSEDGLRFILRQRFIKHSKSDLESLPKEDLVELFNRYVLPLPQRKYRSNRRGQEMTRKQILLDKSLKRKSADDSDQSKTKKNRADVPSSGLINHVNSSAAPAARLKPPPSLVNFEKKVVKLVASGDKCLHIDDQKVEGLQEASKDNGPSPAKKKFEKITWP</sequence>
<dbReference type="AlphaFoldDB" id="A0A8S3ZVI9"/>
<keyword evidence="4" id="KW-0539">Nucleus</keyword>
<protein>
    <recommendedName>
        <fullName evidence="3">Ashwin</fullName>
    </recommendedName>
</protein>
<dbReference type="GO" id="GO:0005634">
    <property type="term" value="C:nucleus"/>
    <property type="evidence" value="ECO:0007669"/>
    <property type="project" value="UniProtKB-SubCell"/>
</dbReference>
<evidence type="ECO:0000256" key="4">
    <source>
        <dbReference type="ARBA" id="ARBA00023242"/>
    </source>
</evidence>
<dbReference type="GO" id="GO:0048598">
    <property type="term" value="P:embryonic morphogenesis"/>
    <property type="evidence" value="ECO:0007669"/>
    <property type="project" value="InterPro"/>
</dbReference>
<dbReference type="Proteomes" id="UP000678393">
    <property type="component" value="Unassembled WGS sequence"/>
</dbReference>
<accession>A0A8S3ZVI9</accession>
<proteinExistence type="inferred from homology"/>
<dbReference type="EMBL" id="CAJHNH020005090">
    <property type="protein sequence ID" value="CAG5132098.1"/>
    <property type="molecule type" value="Genomic_DNA"/>
</dbReference>
<comment type="similarity">
    <text evidence="2">Belongs to the ashwin family.</text>
</comment>
<evidence type="ECO:0000256" key="5">
    <source>
        <dbReference type="SAM" id="MobiDB-lite"/>
    </source>
</evidence>
<keyword evidence="7" id="KW-1185">Reference proteome</keyword>
<dbReference type="PANTHER" id="PTHR28359">
    <property type="entry name" value="ASHWIN"/>
    <property type="match status" value="1"/>
</dbReference>
<dbReference type="GO" id="GO:0072669">
    <property type="term" value="C:tRNA-splicing ligase complex"/>
    <property type="evidence" value="ECO:0007669"/>
    <property type="project" value="InterPro"/>
</dbReference>
<reference evidence="6" key="1">
    <citation type="submission" date="2021-04" db="EMBL/GenBank/DDBJ databases">
        <authorList>
            <consortium name="Molecular Ecology Group"/>
        </authorList>
    </citation>
    <scope>NUCLEOTIDE SEQUENCE</scope>
</reference>
<dbReference type="InterPro" id="IPR024887">
    <property type="entry name" value="Ashwin"/>
</dbReference>
<evidence type="ECO:0000256" key="2">
    <source>
        <dbReference type="ARBA" id="ARBA00007855"/>
    </source>
</evidence>
<feature type="region of interest" description="Disordered" evidence="5">
    <location>
        <begin position="67"/>
        <end position="127"/>
    </location>
</feature>
<feature type="compositionally biased region" description="Polar residues" evidence="5">
    <location>
        <begin position="109"/>
        <end position="118"/>
    </location>
</feature>
<name>A0A8S3ZVI9_9EUPU</name>
<evidence type="ECO:0000256" key="1">
    <source>
        <dbReference type="ARBA" id="ARBA00004123"/>
    </source>
</evidence>
<evidence type="ECO:0000313" key="6">
    <source>
        <dbReference type="EMBL" id="CAG5132098.1"/>
    </source>
</evidence>
<evidence type="ECO:0000256" key="3">
    <source>
        <dbReference type="ARBA" id="ARBA00015134"/>
    </source>
</evidence>